<dbReference type="Proteomes" id="UP000054324">
    <property type="component" value="Unassembled WGS sequence"/>
</dbReference>
<feature type="region of interest" description="Disordered" evidence="6">
    <location>
        <begin position="435"/>
        <end position="571"/>
    </location>
</feature>
<organism evidence="7 8">
    <name type="scientific">Opisthorchis viverrini</name>
    <name type="common">Southeast Asian liver fluke</name>
    <dbReference type="NCBI Taxonomy" id="6198"/>
    <lineage>
        <taxon>Eukaryota</taxon>
        <taxon>Metazoa</taxon>
        <taxon>Spiralia</taxon>
        <taxon>Lophotrochozoa</taxon>
        <taxon>Platyhelminthes</taxon>
        <taxon>Trematoda</taxon>
        <taxon>Digenea</taxon>
        <taxon>Opisthorchiida</taxon>
        <taxon>Opisthorchiata</taxon>
        <taxon>Opisthorchiidae</taxon>
        <taxon>Opisthorchis</taxon>
    </lineage>
</organism>
<evidence type="ECO:0000256" key="6">
    <source>
        <dbReference type="SAM" id="MobiDB-lite"/>
    </source>
</evidence>
<dbReference type="GeneID" id="20323133"/>
<evidence type="ECO:0000256" key="3">
    <source>
        <dbReference type="ARBA" id="ARBA00032374"/>
    </source>
</evidence>
<sequence>MEAWYSTGGAINRHIEIDPAYQLLRTKETQNPRPNKDSKKKSIEQQATKNRRHSTSQQRSRPRRNTDEERANQNPGYSAKTALCRLYKRRHEERNYPTNSALKMPPRMVTKRLQTNCQARRTDQQPPDQLPTNTPELPIFQHITNPFLCLVFMPPEARTKARELPGCPSLGRESRDALAGFKPRSAKATYVQITFERELKNIRCPQAFSLITRMPLFAKTCDYTKLKSNLRLCVNRMGLLQKKKTEMGMKARREVAELLKQNKIERSRIKTEHIVREDYVVEALEILQTYCELLLARFGIFEVSKEVDPCLEEAIASIIWSCPRLSSQVNELPVIREQFAGKYSKEYVEACLENKLRKVSPMVMQKLEIIQPPPSLVEMYMIEIAKAYGVEYEPNLEFLNSSTSDGSGGGGGGGASRNAENQLINFEPDLLPCMPSMPADFTTGNPDKPWEHTADSGPGAPYPQQSPFPGPAEIPPPCAPKGLSPDAQVGYYGYQPAPPPAYDAAMFPEKNPHPPLPPVGPVGSPDPPVPSADPSVAVPPRDSDSTSDEGGNDDQDFDELQRRFQQLTNKK</sequence>
<feature type="region of interest" description="Disordered" evidence="6">
    <location>
        <begin position="23"/>
        <end position="82"/>
    </location>
</feature>
<dbReference type="CTD" id="20323133"/>
<accession>A0A074ZBX7</accession>
<evidence type="ECO:0000256" key="2">
    <source>
        <dbReference type="ARBA" id="ARBA00014513"/>
    </source>
</evidence>
<feature type="compositionally biased region" description="Pro residues" evidence="6">
    <location>
        <begin position="460"/>
        <end position="479"/>
    </location>
</feature>
<evidence type="ECO:0000256" key="4">
    <source>
        <dbReference type="ARBA" id="ARBA00046124"/>
    </source>
</evidence>
<feature type="compositionally biased region" description="Pro residues" evidence="6">
    <location>
        <begin position="513"/>
        <end position="531"/>
    </location>
</feature>
<feature type="compositionally biased region" description="Acidic residues" evidence="6">
    <location>
        <begin position="545"/>
        <end position="558"/>
    </location>
</feature>
<proteinExistence type="inferred from homology"/>
<dbReference type="InterPro" id="IPR005061">
    <property type="entry name" value="Ist1"/>
</dbReference>
<dbReference type="Pfam" id="PF03398">
    <property type="entry name" value="Ist1"/>
    <property type="match status" value="1"/>
</dbReference>
<reference evidence="7 8" key="1">
    <citation type="submission" date="2013-11" db="EMBL/GenBank/DDBJ databases">
        <title>Opisthorchis viverrini - life in the bile duct.</title>
        <authorList>
            <person name="Young N.D."/>
            <person name="Nagarajan N."/>
            <person name="Lin S.J."/>
            <person name="Korhonen P.K."/>
            <person name="Jex A.R."/>
            <person name="Hall R.S."/>
            <person name="Safavi-Hemami H."/>
            <person name="Kaewkong W."/>
            <person name="Bertrand D."/>
            <person name="Gao S."/>
            <person name="Seet Q."/>
            <person name="Wongkham S."/>
            <person name="Teh B.T."/>
            <person name="Wongkham C."/>
            <person name="Intapan P.M."/>
            <person name="Maleewong W."/>
            <person name="Yang X."/>
            <person name="Hu M."/>
            <person name="Wang Z."/>
            <person name="Hofmann A."/>
            <person name="Sternberg P.W."/>
            <person name="Tan P."/>
            <person name="Wang J."/>
            <person name="Gasser R.B."/>
        </authorList>
    </citation>
    <scope>NUCLEOTIDE SEQUENCE [LARGE SCALE GENOMIC DNA]</scope>
</reference>
<dbReference type="STRING" id="6198.A0A074ZBX7"/>
<protein>
    <recommendedName>
        <fullName evidence="2">IST1 homolog</fullName>
    </recommendedName>
    <alternativeName>
        <fullName evidence="3">Charged multivesicular body protein 8</fullName>
    </alternativeName>
</protein>
<dbReference type="OrthoDB" id="29853at2759"/>
<dbReference type="AlphaFoldDB" id="A0A074ZBX7"/>
<comment type="subunit">
    <text evidence="5">Interacts with CHMP1A, CHMP1B, VPS4A and VTA1. Interacts with SPAST, STAMBP, and USP8. May interact with VPS37B. May associate with the ESCRT-I complex. Interacts with MITD1, in competition with VSP4. Interacts with SPART (via MIT domain); leading to the recruitment of SPART to midbodies. Interacts with SPAST.</text>
</comment>
<evidence type="ECO:0000313" key="8">
    <source>
        <dbReference type="Proteomes" id="UP000054324"/>
    </source>
</evidence>
<dbReference type="PANTHER" id="PTHR12161">
    <property type="entry name" value="IST1 FAMILY MEMBER"/>
    <property type="match status" value="1"/>
</dbReference>
<name>A0A074ZBX7_OPIVI</name>
<evidence type="ECO:0000256" key="5">
    <source>
        <dbReference type="ARBA" id="ARBA00046920"/>
    </source>
</evidence>
<dbReference type="FunFam" id="1.20.1260.60:FF:000002">
    <property type="entry name" value="Vacuolar protein sorting-associated protein IST1"/>
    <property type="match status" value="1"/>
</dbReference>
<comment type="similarity">
    <text evidence="1">Belongs to the IST1 family.</text>
</comment>
<feature type="compositionally biased region" description="Basic and acidic residues" evidence="6">
    <location>
        <begin position="25"/>
        <end position="43"/>
    </location>
</feature>
<dbReference type="PANTHER" id="PTHR12161:SF5">
    <property type="entry name" value="IST1 HOMOLOG"/>
    <property type="match status" value="1"/>
</dbReference>
<dbReference type="Gene3D" id="1.20.1260.60">
    <property type="entry name" value="Vacuolar protein sorting-associated protein Ist1"/>
    <property type="match status" value="1"/>
</dbReference>
<evidence type="ECO:0000313" key="7">
    <source>
        <dbReference type="EMBL" id="KER23102.1"/>
    </source>
</evidence>
<gene>
    <name evidence="7" type="ORF">T265_08954</name>
</gene>
<dbReference type="RefSeq" id="XP_009173161.1">
    <property type="nucleotide sequence ID" value="XM_009174897.1"/>
</dbReference>
<dbReference type="InterPro" id="IPR042277">
    <property type="entry name" value="IST1-like"/>
</dbReference>
<comment type="function">
    <text evidence="4">ESCRT-III-like protein involved in cytokinesis, nuclear envelope reassembly and endosomal tubulation. Is required for efficient abscission during cytokinesis. Involved in recruiting VPS4A and/or VPS4B to the midbody of dividing cells. During late anaphase, involved in nuclear envelope reassembly and mitotic spindle disassembly together with the ESCRT-III complex: IST1 acts by mediating the recruitment of SPAST to the nuclear membrane, leading to microtubule severing. Recruited to the reforming nuclear envelope (NE) during anaphase by LEMD2. Regulates early endosomal tubulation together with the ESCRT-III complex by mediating the recruitment of SPAST.</text>
</comment>
<dbReference type="GO" id="GO:0015031">
    <property type="term" value="P:protein transport"/>
    <property type="evidence" value="ECO:0007669"/>
    <property type="project" value="InterPro"/>
</dbReference>
<dbReference type="EMBL" id="KL596865">
    <property type="protein sequence ID" value="KER23102.1"/>
    <property type="molecule type" value="Genomic_DNA"/>
</dbReference>
<dbReference type="KEGG" id="ovi:T265_08954"/>
<keyword evidence="8" id="KW-1185">Reference proteome</keyword>
<evidence type="ECO:0000256" key="1">
    <source>
        <dbReference type="ARBA" id="ARBA00005536"/>
    </source>
</evidence>